<dbReference type="Gene3D" id="3.40.50.300">
    <property type="entry name" value="P-loop containing nucleotide triphosphate hydrolases"/>
    <property type="match status" value="1"/>
</dbReference>
<dbReference type="EMBL" id="QMEY01000013">
    <property type="protein sequence ID" value="RBQ17148.1"/>
    <property type="molecule type" value="Genomic_DNA"/>
</dbReference>
<evidence type="ECO:0000313" key="4">
    <source>
        <dbReference type="Proteomes" id="UP000253303"/>
    </source>
</evidence>
<proteinExistence type="predicted"/>
<gene>
    <name evidence="3" type="ORF">DP939_27110</name>
</gene>
<accession>A0A366LTA8</accession>
<feature type="transmembrane region" description="Helical" evidence="1">
    <location>
        <begin position="709"/>
        <end position="733"/>
    </location>
</feature>
<keyword evidence="1" id="KW-1133">Transmembrane helix</keyword>
<feature type="transmembrane region" description="Helical" evidence="1">
    <location>
        <begin position="740"/>
        <end position="759"/>
    </location>
</feature>
<keyword evidence="1" id="KW-0472">Membrane</keyword>
<dbReference type="InterPro" id="IPR007111">
    <property type="entry name" value="NACHT_NTPase"/>
</dbReference>
<feature type="transmembrane region" description="Helical" evidence="1">
    <location>
        <begin position="442"/>
        <end position="465"/>
    </location>
</feature>
<dbReference type="SUPFAM" id="SSF52540">
    <property type="entry name" value="P-loop containing nucleoside triphosphate hydrolases"/>
    <property type="match status" value="1"/>
</dbReference>
<dbReference type="PROSITE" id="PS50837">
    <property type="entry name" value="NACHT"/>
    <property type="match status" value="1"/>
</dbReference>
<feature type="transmembrane region" description="Helical" evidence="1">
    <location>
        <begin position="526"/>
        <end position="544"/>
    </location>
</feature>
<feature type="transmembrane region" description="Helical" evidence="1">
    <location>
        <begin position="477"/>
        <end position="505"/>
    </location>
</feature>
<feature type="transmembrane region" description="Helical" evidence="1">
    <location>
        <begin position="594"/>
        <end position="616"/>
    </location>
</feature>
<comment type="caution">
    <text evidence="3">The sequence shown here is derived from an EMBL/GenBank/DDBJ whole genome shotgun (WGS) entry which is preliminary data.</text>
</comment>
<name>A0A366LTA8_9ACTN</name>
<protein>
    <recommendedName>
        <fullName evidence="2">NACHT domain-containing protein</fullName>
    </recommendedName>
</protein>
<feature type="transmembrane region" description="Helical" evidence="1">
    <location>
        <begin position="550"/>
        <end position="573"/>
    </location>
</feature>
<feature type="transmembrane region" description="Helical" evidence="1">
    <location>
        <begin position="622"/>
        <end position="646"/>
    </location>
</feature>
<dbReference type="OrthoDB" id="419058at2"/>
<keyword evidence="1" id="KW-0812">Transmembrane</keyword>
<sequence>MGRRSTQRAILAALAIASLAAIVIVLTRALKADAKATVNDLVILGVAIIPWTVAIIAWARRPPAAPINVNAAADDLASLVKEQWRAEARHRRLNDPKPIPVPWRMAENLESTSRSHLIGPDFSAFTGHSDDVPGLIGFFRELGQRRLIIIGDPGTGKTTLAMQLLLGLLDIRAEHKQSARPDEIVPVPVLIPISGWDTKIHPYLQDWLAVRLAHDYPALATAAHGKGVFARLVREGHILPVLDGLDEIEESASAEVIRRLNASLDTNAQLILTSRRAEWERAIASAGRPLNAGATIAPLVLSQPAGASYLGDCLAASPPETWKRVLAALGDDTAPRLTALDLWLIRTVYVDTGKDPGLLLELLASNRAPAELRAHLLNELIPSLIETRSPSTDPADHFRPSRRLDPSTTLRYLTFLARRFPPPGDITWWRLARTSRGFPLKVGVAIFLCSVPVFCVTGGIAGVLWAGLAGSSILDSLLAGLLAGAQLGSPLGMAFGAAAAIAAISRPKERTPASRPRVWARKVARGLLPGAAAEATVGVWGWAVTESPEWFLYGLISAFAIGAVATDSWGDDLPGYMGFRLRRRSKTRSLPRELLRGVGFGVLLGSLCGLLFGLPFGVELGLLYAFLGGIMFGVAFGPVIGLIRWTERPLADEVSTPQSSHRADRHLTFLRVIMTATLFGLTIGAAVAVPMSLVLSMFSDVDYVSGSAIGPAIGFGFGFGFAIGFGFGWLFGLVAGKHHAWLALTFTVVPLALVGKLPWRFMSFLDDAHRLGLLRAVGPVYQFRHAALHDHLARGAHPLSPRRDVTRAIA</sequence>
<feature type="transmembrane region" description="Helical" evidence="1">
    <location>
        <begin position="667"/>
        <end position="689"/>
    </location>
</feature>
<reference evidence="3 4" key="1">
    <citation type="submission" date="2018-06" db="EMBL/GenBank/DDBJ databases">
        <title>Sphaerisporangium craniellae sp. nov., isolated from a marine sponge in the South China Sea.</title>
        <authorList>
            <person name="Li L."/>
        </authorList>
    </citation>
    <scope>NUCLEOTIDE SEQUENCE [LARGE SCALE GENOMIC DNA]</scope>
    <source>
        <strain evidence="3 4">LHW63015</strain>
    </source>
</reference>
<dbReference type="InterPro" id="IPR027417">
    <property type="entry name" value="P-loop_NTPase"/>
</dbReference>
<evidence type="ECO:0000259" key="2">
    <source>
        <dbReference type="PROSITE" id="PS50837"/>
    </source>
</evidence>
<keyword evidence="4" id="KW-1185">Reference proteome</keyword>
<dbReference type="AlphaFoldDB" id="A0A366LTA8"/>
<dbReference type="RefSeq" id="WP_113983592.1">
    <property type="nucleotide sequence ID" value="NZ_QMEY01000013.1"/>
</dbReference>
<organism evidence="3 4">
    <name type="scientific">Spongiactinospora rosea</name>
    <dbReference type="NCBI Taxonomy" id="2248750"/>
    <lineage>
        <taxon>Bacteria</taxon>
        <taxon>Bacillati</taxon>
        <taxon>Actinomycetota</taxon>
        <taxon>Actinomycetes</taxon>
        <taxon>Streptosporangiales</taxon>
        <taxon>Streptosporangiaceae</taxon>
        <taxon>Spongiactinospora</taxon>
    </lineage>
</organism>
<dbReference type="Proteomes" id="UP000253303">
    <property type="component" value="Unassembled WGS sequence"/>
</dbReference>
<evidence type="ECO:0000313" key="3">
    <source>
        <dbReference type="EMBL" id="RBQ17148.1"/>
    </source>
</evidence>
<dbReference type="Pfam" id="PF05729">
    <property type="entry name" value="NACHT"/>
    <property type="match status" value="1"/>
</dbReference>
<feature type="domain" description="NACHT" evidence="2">
    <location>
        <begin position="145"/>
        <end position="275"/>
    </location>
</feature>
<evidence type="ECO:0000256" key="1">
    <source>
        <dbReference type="SAM" id="Phobius"/>
    </source>
</evidence>
<feature type="transmembrane region" description="Helical" evidence="1">
    <location>
        <begin position="41"/>
        <end position="59"/>
    </location>
</feature>